<dbReference type="Proteomes" id="UP000621560">
    <property type="component" value="Unassembled WGS sequence"/>
</dbReference>
<sequence length="173" mass="18470">MNHFNQSAGATGQYTTNGKPHGATALTPFLAVGDPAAAIAFYERVFGARAKGVTEFEVNGASMIVHADLDFGDGFLQLGAANPAYKLVLPPGDGQACYSLSIYVPDVDRTLALAVEAGATVREPAANFVSGDRYASILDPVGVRWSIMTRVEDLSDEESARRVEEWSRSQQQS</sequence>
<organism evidence="2 3">
    <name type="scientific">Paenibacillus sabuli</name>
    <dbReference type="NCBI Taxonomy" id="2772509"/>
    <lineage>
        <taxon>Bacteria</taxon>
        <taxon>Bacillati</taxon>
        <taxon>Bacillota</taxon>
        <taxon>Bacilli</taxon>
        <taxon>Bacillales</taxon>
        <taxon>Paenibacillaceae</taxon>
        <taxon>Paenibacillus</taxon>
    </lineage>
</organism>
<dbReference type="InterPro" id="IPR029068">
    <property type="entry name" value="Glyas_Bleomycin-R_OHBP_Dase"/>
</dbReference>
<dbReference type="RefSeq" id="WP_190919294.1">
    <property type="nucleotide sequence ID" value="NZ_JACXIZ010000026.1"/>
</dbReference>
<name>A0A927BVU4_9BACL</name>
<accession>A0A927BVU4</accession>
<reference evidence="2" key="1">
    <citation type="submission" date="2020-09" db="EMBL/GenBank/DDBJ databases">
        <title>A novel bacterium of genus Paenibacillus, isolated from South China Sea.</title>
        <authorList>
            <person name="Huang H."/>
            <person name="Mo K."/>
            <person name="Hu Y."/>
        </authorList>
    </citation>
    <scope>NUCLEOTIDE SEQUENCE</scope>
    <source>
        <strain evidence="2">IB182496</strain>
    </source>
</reference>
<dbReference type="PANTHER" id="PTHR34109">
    <property type="entry name" value="BNAUNNG04460D PROTEIN-RELATED"/>
    <property type="match status" value="1"/>
</dbReference>
<keyword evidence="3" id="KW-1185">Reference proteome</keyword>
<dbReference type="EMBL" id="JACXIZ010000026">
    <property type="protein sequence ID" value="MBD2846680.1"/>
    <property type="molecule type" value="Genomic_DNA"/>
</dbReference>
<dbReference type="Pfam" id="PF00903">
    <property type="entry name" value="Glyoxalase"/>
    <property type="match status" value="1"/>
</dbReference>
<evidence type="ECO:0000313" key="3">
    <source>
        <dbReference type="Proteomes" id="UP000621560"/>
    </source>
</evidence>
<dbReference type="AlphaFoldDB" id="A0A927BVU4"/>
<dbReference type="Gene3D" id="3.30.720.120">
    <property type="match status" value="1"/>
</dbReference>
<evidence type="ECO:0000259" key="1">
    <source>
        <dbReference type="PROSITE" id="PS51819"/>
    </source>
</evidence>
<dbReference type="PANTHER" id="PTHR34109:SF1">
    <property type="entry name" value="VOC DOMAIN-CONTAINING PROTEIN"/>
    <property type="match status" value="1"/>
</dbReference>
<evidence type="ECO:0000313" key="2">
    <source>
        <dbReference type="EMBL" id="MBD2846680.1"/>
    </source>
</evidence>
<feature type="domain" description="VOC" evidence="1">
    <location>
        <begin position="22"/>
        <end position="150"/>
    </location>
</feature>
<dbReference type="InterPro" id="IPR037523">
    <property type="entry name" value="VOC_core"/>
</dbReference>
<dbReference type="InterPro" id="IPR004360">
    <property type="entry name" value="Glyas_Fos-R_dOase_dom"/>
</dbReference>
<dbReference type="PROSITE" id="PS51819">
    <property type="entry name" value="VOC"/>
    <property type="match status" value="1"/>
</dbReference>
<comment type="caution">
    <text evidence="2">The sequence shown here is derived from an EMBL/GenBank/DDBJ whole genome shotgun (WGS) entry which is preliminary data.</text>
</comment>
<protein>
    <submittedName>
        <fullName evidence="2">VOC family protein</fullName>
    </submittedName>
</protein>
<dbReference type="SUPFAM" id="SSF54593">
    <property type="entry name" value="Glyoxalase/Bleomycin resistance protein/Dihydroxybiphenyl dioxygenase"/>
    <property type="match status" value="1"/>
</dbReference>
<proteinExistence type="predicted"/>
<gene>
    <name evidence="2" type="ORF">IDH44_15890</name>
</gene>
<dbReference type="Gene3D" id="3.30.720.110">
    <property type="match status" value="1"/>
</dbReference>